<evidence type="ECO:0000313" key="8">
    <source>
        <dbReference type="EMBL" id="CCI61481.1"/>
    </source>
</evidence>
<feature type="chain" id="PRO_5007673920" evidence="6">
    <location>
        <begin position="27"/>
        <end position="82"/>
    </location>
</feature>
<keyword evidence="4 6" id="KW-0732">Signal</keyword>
<feature type="signal peptide" evidence="6">
    <location>
        <begin position="1"/>
        <end position="26"/>
    </location>
</feature>
<dbReference type="SUPFAM" id="SSF57095">
    <property type="entry name" value="Scorpion toxin-like"/>
    <property type="match status" value="1"/>
</dbReference>
<evidence type="ECO:0000256" key="1">
    <source>
        <dbReference type="ARBA" id="ARBA00004613"/>
    </source>
</evidence>
<evidence type="ECO:0000256" key="4">
    <source>
        <dbReference type="ARBA" id="ARBA00022729"/>
    </source>
</evidence>
<sequence>MRRATLFIVSFVFISLLLSNIQDGEALTKKKCFEAKVFPSGKCGRDGNYNCKKEYKNSRVKPTNCKCFSNFDETRLCNCTFC</sequence>
<reference evidence="7" key="1">
    <citation type="journal article" date="2012" name="PLoS Genet.">
        <title>Contrasted patterns of molecular evolution in dominant and recessive self-incompatibility haplotypes in Arabidopsis.</title>
        <authorList>
            <person name="Goubet P.M."/>
            <person name="Berges H."/>
            <person name="Bellec A."/>
            <person name="Prat E."/>
            <person name="Helmstetter N."/>
            <person name="Mangenot S."/>
            <person name="Gallina S."/>
            <person name="Holl A.C."/>
            <person name="Fobis-Loisy I."/>
            <person name="Vekemans X."/>
            <person name="Castric V."/>
        </authorList>
    </citation>
    <scope>NUCLEOTIDE SEQUENCE</scope>
</reference>
<keyword evidence="5" id="KW-1015">Disulfide bond</keyword>
<dbReference type="AlphaFoldDB" id="I4IY50"/>
<keyword evidence="3" id="KW-0964">Secreted</keyword>
<gene>
    <name evidence="8" type="primary">SCR</name>
</gene>
<dbReference type="EMBL" id="FO203478">
    <property type="protein sequence ID" value="CCI61481.1"/>
    <property type="molecule type" value="Genomic_DNA"/>
</dbReference>
<dbReference type="GO" id="GO:0007165">
    <property type="term" value="P:signal transduction"/>
    <property type="evidence" value="ECO:0007669"/>
    <property type="project" value="InterPro"/>
</dbReference>
<evidence type="ECO:0000256" key="5">
    <source>
        <dbReference type="ARBA" id="ARBA00023157"/>
    </source>
</evidence>
<dbReference type="EMBL" id="KJ461479">
    <property type="protein sequence ID" value="AJP61131.1"/>
    <property type="molecule type" value="Genomic_DNA"/>
</dbReference>
<comment type="similarity">
    <text evidence="2">Belongs to the DEFL family.</text>
</comment>
<protein>
    <submittedName>
        <fullName evidence="8">SCR protein</fullName>
    </submittedName>
    <submittedName>
        <fullName evidence="7">SCRp</fullName>
    </submittedName>
</protein>
<dbReference type="GO" id="GO:0005576">
    <property type="term" value="C:extracellular region"/>
    <property type="evidence" value="ECO:0007669"/>
    <property type="project" value="UniProtKB-SubCell"/>
</dbReference>
<dbReference type="Pfam" id="PF06876">
    <property type="entry name" value="SCRL"/>
    <property type="match status" value="1"/>
</dbReference>
<evidence type="ECO:0000256" key="3">
    <source>
        <dbReference type="ARBA" id="ARBA00022525"/>
    </source>
</evidence>
<dbReference type="InterPro" id="IPR036574">
    <property type="entry name" value="Scorpion_toxin-like_sf"/>
</dbReference>
<dbReference type="PANTHER" id="PTHR34450">
    <property type="entry name" value="DEFENSIN-LIKE PROTEIN 245-RELATED"/>
    <property type="match status" value="1"/>
</dbReference>
<dbReference type="PANTHER" id="PTHR34450:SF9">
    <property type="entry name" value="DEFENSIN-LIKE PROTEIN 242-RELATED"/>
    <property type="match status" value="1"/>
</dbReference>
<name>I4IY50_ARAHA</name>
<evidence type="ECO:0000256" key="2">
    <source>
        <dbReference type="ARBA" id="ARBA00006722"/>
    </source>
</evidence>
<evidence type="ECO:0000313" key="7">
    <source>
        <dbReference type="EMBL" id="AJP61131.1"/>
    </source>
</evidence>
<proteinExistence type="inferred from homology"/>
<reference evidence="7" key="4">
    <citation type="submission" date="2014-01" db="EMBL/GenBank/DDBJ databases">
        <authorList>
            <person name="Castric V."/>
        </authorList>
    </citation>
    <scope>NUCLEOTIDE SEQUENCE</scope>
</reference>
<dbReference type="InterPro" id="IPR010682">
    <property type="entry name" value="SCRL"/>
</dbReference>
<accession>I4IY50</accession>
<evidence type="ECO:0000256" key="6">
    <source>
        <dbReference type="SAM" id="SignalP"/>
    </source>
</evidence>
<organism evidence="8">
    <name type="scientific">Arabidopsis halleri</name>
    <dbReference type="NCBI Taxonomy" id="81970"/>
    <lineage>
        <taxon>Eukaryota</taxon>
        <taxon>Viridiplantae</taxon>
        <taxon>Streptophyta</taxon>
        <taxon>Embryophyta</taxon>
        <taxon>Tracheophyta</taxon>
        <taxon>Spermatophyta</taxon>
        <taxon>Magnoliopsida</taxon>
        <taxon>eudicotyledons</taxon>
        <taxon>Gunneridae</taxon>
        <taxon>Pentapetalae</taxon>
        <taxon>rosids</taxon>
        <taxon>malvids</taxon>
        <taxon>Brassicales</taxon>
        <taxon>Brassicaceae</taxon>
        <taxon>Camelineae</taxon>
        <taxon>Arabidopsis</taxon>
    </lineage>
</organism>
<reference evidence="8" key="2">
    <citation type="submission" date="2012-01" db="EMBL/GenBank/DDBJ databases">
        <authorList>
            <person name="Genoscope - CEA"/>
        </authorList>
    </citation>
    <scope>NUCLEOTIDE SEQUENCE</scope>
</reference>
<comment type="subcellular location">
    <subcellularLocation>
        <location evidence="1">Secreted</location>
    </subcellularLocation>
</comment>
<reference evidence="8" key="3">
    <citation type="submission" date="2012-06" db="EMBL/GenBank/DDBJ databases">
        <title>Contrasted Patterns of Molecular Evolution in Dominant and Recessive Self-Incompatibility Haplotypes in Arabidopsis.</title>
        <authorList>
            <person name="Goubet P"/>
            <person name="Berges H"/>
            <person name="Bellec A"/>
            <person name="Prat E"/>
            <person name="Helmstetter N"/>
            <person name="Mangenot S"/>
            <person name="Gallina S"/>
            <person name="Holl AC"/>
            <person name="Fobis-Loisy I"/>
            <person name="Vekemans X"/>
            <person name="Castric V."/>
        </authorList>
    </citation>
    <scope>NUCLEOTIDE SEQUENCE</scope>
</reference>